<keyword evidence="1" id="KW-0472">Membrane</keyword>
<protein>
    <submittedName>
        <fullName evidence="2">Uncharacterized protein</fullName>
    </submittedName>
</protein>
<gene>
    <name evidence="2" type="ORF">JY500_21685</name>
</gene>
<proteinExistence type="predicted"/>
<feature type="transmembrane region" description="Helical" evidence="1">
    <location>
        <begin position="58"/>
        <end position="76"/>
    </location>
</feature>
<keyword evidence="3" id="KW-1185">Reference proteome</keyword>
<name>A0ABX7M8F3_9RHOO</name>
<keyword evidence="1" id="KW-1133">Transmembrane helix</keyword>
<dbReference type="EMBL" id="CP071060">
    <property type="protein sequence ID" value="QSI77023.1"/>
    <property type="molecule type" value="Genomic_DNA"/>
</dbReference>
<sequence>MKWPSRNERVRAMRQRLETQGWPRLQMSLLVALAGAAGFLGNWGLLHAGFGKMALRYPLAVLVAWGAFLALLWVWLKARESEDVADAGDALDLLPESGGAPARAGNAASDAGTGDLFDGLAAADEFALPLIAIVFVVTLLLAALWIVTGAPTLFAELLVDSALSASLYHRMRHGDANHWLETAWRRTRTPFAVTALMLALLGFAVQTLHPGAHTLGQAMAAAHARND</sequence>
<evidence type="ECO:0000313" key="2">
    <source>
        <dbReference type="EMBL" id="QSI77023.1"/>
    </source>
</evidence>
<organism evidence="2 3">
    <name type="scientific">Niveibacterium microcysteis</name>
    <dbReference type="NCBI Taxonomy" id="2811415"/>
    <lineage>
        <taxon>Bacteria</taxon>
        <taxon>Pseudomonadati</taxon>
        <taxon>Pseudomonadota</taxon>
        <taxon>Betaproteobacteria</taxon>
        <taxon>Rhodocyclales</taxon>
        <taxon>Rhodocyclaceae</taxon>
        <taxon>Niveibacterium</taxon>
    </lineage>
</organism>
<keyword evidence="1" id="KW-0812">Transmembrane</keyword>
<dbReference type="RefSeq" id="WP_206254590.1">
    <property type="nucleotide sequence ID" value="NZ_CP071060.1"/>
</dbReference>
<reference evidence="2 3" key="1">
    <citation type="submission" date="2021-02" db="EMBL/GenBank/DDBJ databases">
        <title>Niveibacterium changnyeongensis HC41.</title>
        <authorList>
            <person name="Kang M."/>
        </authorList>
    </citation>
    <scope>NUCLEOTIDE SEQUENCE [LARGE SCALE GENOMIC DNA]</scope>
    <source>
        <strain evidence="2 3">HC41</strain>
    </source>
</reference>
<evidence type="ECO:0000256" key="1">
    <source>
        <dbReference type="SAM" id="Phobius"/>
    </source>
</evidence>
<feature type="transmembrane region" description="Helical" evidence="1">
    <location>
        <begin position="126"/>
        <end position="147"/>
    </location>
</feature>
<accession>A0ABX7M8F3</accession>
<feature type="transmembrane region" description="Helical" evidence="1">
    <location>
        <begin position="190"/>
        <end position="209"/>
    </location>
</feature>
<dbReference type="Proteomes" id="UP000663570">
    <property type="component" value="Chromosome"/>
</dbReference>
<evidence type="ECO:0000313" key="3">
    <source>
        <dbReference type="Proteomes" id="UP000663570"/>
    </source>
</evidence>